<dbReference type="PRINTS" id="PR00080">
    <property type="entry name" value="SDRFAMILY"/>
</dbReference>
<dbReference type="SMART" id="SM00822">
    <property type="entry name" value="PKS_KR"/>
    <property type="match status" value="1"/>
</dbReference>
<protein>
    <submittedName>
        <fullName evidence="5">Short-chain dehydrogenase</fullName>
    </submittedName>
</protein>
<dbReference type="SUPFAM" id="SSF51735">
    <property type="entry name" value="NAD(P)-binding Rossmann-fold domains"/>
    <property type="match status" value="1"/>
</dbReference>
<keyword evidence="2" id="KW-0560">Oxidoreductase</keyword>
<dbReference type="InterPro" id="IPR002347">
    <property type="entry name" value="SDR_fam"/>
</dbReference>
<dbReference type="PANTHER" id="PTHR44196">
    <property type="entry name" value="DEHYDROGENASE/REDUCTASE SDR FAMILY MEMBER 7B"/>
    <property type="match status" value="1"/>
</dbReference>
<evidence type="ECO:0000313" key="6">
    <source>
        <dbReference type="Proteomes" id="UP000238762"/>
    </source>
</evidence>
<dbReference type="InterPro" id="IPR036291">
    <property type="entry name" value="NAD(P)-bd_dom_sf"/>
</dbReference>
<comment type="caution">
    <text evidence="5">The sequence shown here is derived from an EMBL/GenBank/DDBJ whole genome shotgun (WGS) entry which is preliminary data.</text>
</comment>
<organism evidence="5 6">
    <name type="scientific">Merismopedia glauca CCAP 1448/3</name>
    <dbReference type="NCBI Taxonomy" id="1296344"/>
    <lineage>
        <taxon>Bacteria</taxon>
        <taxon>Bacillati</taxon>
        <taxon>Cyanobacteriota</taxon>
        <taxon>Cyanophyceae</taxon>
        <taxon>Synechococcales</taxon>
        <taxon>Merismopediaceae</taxon>
        <taxon>Merismopedia</taxon>
    </lineage>
</organism>
<gene>
    <name evidence="5" type="ORF">C7B64_10475</name>
</gene>
<evidence type="ECO:0000256" key="3">
    <source>
        <dbReference type="RuleBase" id="RU000363"/>
    </source>
</evidence>
<dbReference type="GO" id="GO:0016491">
    <property type="term" value="F:oxidoreductase activity"/>
    <property type="evidence" value="ECO:0007669"/>
    <property type="project" value="UniProtKB-KW"/>
</dbReference>
<dbReference type="RefSeq" id="WP_106288596.1">
    <property type="nucleotide sequence ID" value="NZ_CAWNTC010000028.1"/>
</dbReference>
<evidence type="ECO:0000256" key="1">
    <source>
        <dbReference type="ARBA" id="ARBA00006484"/>
    </source>
</evidence>
<dbReference type="PROSITE" id="PS00061">
    <property type="entry name" value="ADH_SHORT"/>
    <property type="match status" value="1"/>
</dbReference>
<sequence length="270" mass="30077">MSKFSERVVLITGASAGIGAALAQEFASEGANLVLFARRIEKLKEIAHSIDPTGARVLYLTCDVTKDGELEKAVELARAKFGKIDIAIANAGWSVKGKLEELSLADYRRQWETNVFGVLRTVYATLEDLKQTQGRLVIISSVKSYIALAGDSPYSMSKFALKALCQSLSRELTPYGISVTHVCPAYVGTEIRRIDNQGNFQPDWSDPISPRLIKSTEQTAKEIVKAVYRRQTEQVLTVYGKFIVLAQRHLPWLLSWLISRWQIKVVAKSN</sequence>
<dbReference type="PRINTS" id="PR00081">
    <property type="entry name" value="GDHRDH"/>
</dbReference>
<reference evidence="5 6" key="2">
    <citation type="submission" date="2018-03" db="EMBL/GenBank/DDBJ databases">
        <title>The ancient ancestry and fast evolution of plastids.</title>
        <authorList>
            <person name="Moore K.R."/>
            <person name="Magnabosco C."/>
            <person name="Momper L."/>
            <person name="Gold D.A."/>
            <person name="Bosak T."/>
            <person name="Fournier G.P."/>
        </authorList>
    </citation>
    <scope>NUCLEOTIDE SEQUENCE [LARGE SCALE GENOMIC DNA]</scope>
    <source>
        <strain evidence="5 6">CCAP 1448/3</strain>
    </source>
</reference>
<feature type="domain" description="Ketoreductase" evidence="4">
    <location>
        <begin position="7"/>
        <end position="185"/>
    </location>
</feature>
<dbReference type="InterPro" id="IPR020904">
    <property type="entry name" value="Sc_DH/Rdtase_CS"/>
</dbReference>
<dbReference type="AlphaFoldDB" id="A0A2T1C4G8"/>
<reference evidence="5 6" key="1">
    <citation type="submission" date="2018-02" db="EMBL/GenBank/DDBJ databases">
        <authorList>
            <person name="Cohen D.B."/>
            <person name="Kent A.D."/>
        </authorList>
    </citation>
    <scope>NUCLEOTIDE SEQUENCE [LARGE SCALE GENOMIC DNA]</scope>
    <source>
        <strain evidence="5 6">CCAP 1448/3</strain>
    </source>
</reference>
<name>A0A2T1C4G8_9CYAN</name>
<proteinExistence type="inferred from homology"/>
<dbReference type="PANTHER" id="PTHR44196:SF1">
    <property type="entry name" value="DEHYDROGENASE_REDUCTASE SDR FAMILY MEMBER 7B"/>
    <property type="match status" value="1"/>
</dbReference>
<dbReference type="Pfam" id="PF00106">
    <property type="entry name" value="adh_short"/>
    <property type="match status" value="1"/>
</dbReference>
<evidence type="ECO:0000259" key="4">
    <source>
        <dbReference type="SMART" id="SM00822"/>
    </source>
</evidence>
<evidence type="ECO:0000313" key="5">
    <source>
        <dbReference type="EMBL" id="PSB03013.1"/>
    </source>
</evidence>
<dbReference type="Proteomes" id="UP000238762">
    <property type="component" value="Unassembled WGS sequence"/>
</dbReference>
<dbReference type="OrthoDB" id="9775296at2"/>
<evidence type="ECO:0000256" key="2">
    <source>
        <dbReference type="ARBA" id="ARBA00023002"/>
    </source>
</evidence>
<keyword evidence="6" id="KW-1185">Reference proteome</keyword>
<accession>A0A2T1C4G8</accession>
<dbReference type="InterPro" id="IPR057326">
    <property type="entry name" value="KR_dom"/>
</dbReference>
<comment type="similarity">
    <text evidence="1 3">Belongs to the short-chain dehydrogenases/reductases (SDR) family.</text>
</comment>
<dbReference type="EMBL" id="PVWJ01000043">
    <property type="protein sequence ID" value="PSB03013.1"/>
    <property type="molecule type" value="Genomic_DNA"/>
</dbReference>
<dbReference type="GO" id="GO:0016020">
    <property type="term" value="C:membrane"/>
    <property type="evidence" value="ECO:0007669"/>
    <property type="project" value="TreeGrafter"/>
</dbReference>
<dbReference type="Gene3D" id="3.40.50.720">
    <property type="entry name" value="NAD(P)-binding Rossmann-like Domain"/>
    <property type="match status" value="1"/>
</dbReference>